<organism evidence="2">
    <name type="scientific">Salmonella enterica</name>
    <name type="common">Salmonella choleraesuis</name>
    <dbReference type="NCBI Taxonomy" id="28901"/>
    <lineage>
        <taxon>Bacteria</taxon>
        <taxon>Pseudomonadati</taxon>
        <taxon>Pseudomonadota</taxon>
        <taxon>Gammaproteobacteria</taxon>
        <taxon>Enterobacterales</taxon>
        <taxon>Enterobacteriaceae</taxon>
        <taxon>Salmonella</taxon>
    </lineage>
</organism>
<name>A0A5U2F5S7_SALER</name>
<evidence type="ECO:0000259" key="1">
    <source>
        <dbReference type="Pfam" id="PF14301"/>
    </source>
</evidence>
<proteinExistence type="predicted"/>
<dbReference type="EMBL" id="AAGKHU010000185">
    <property type="protein sequence ID" value="EBP0013948.1"/>
    <property type="molecule type" value="Genomic_DNA"/>
</dbReference>
<reference evidence="2" key="1">
    <citation type="submission" date="2018-07" db="EMBL/GenBank/DDBJ databases">
        <authorList>
            <consortium name="GenomeTrakr network: Whole genome sequencing for foodborne pathogen traceback"/>
        </authorList>
    </citation>
    <scope>NUCLEOTIDE SEQUENCE</scope>
    <source>
        <strain evidence="2">CFSAN018538</strain>
    </source>
</reference>
<protein>
    <submittedName>
        <fullName evidence="2">DUF4376 domain-containing protein</fullName>
    </submittedName>
</protein>
<sequence>MALQYLKNFTRYSPVPDDNNKIPLRKGAKFFKSEDGQDWYECQKLFSPDTIKIAINSDGVIVATGKDISGFWPEGKSIAEVPDTTANRRVDISGRWGFDGTNITDLMTTDKARERKSREIDAWRDAQENSGVIFDWNGHRWDGGKASQARLTPVLTVANAGLLPDSFFWTDADNNDVAVTAGDLTAIDAAMTQAMVMQGFKIHERQRQMKKDIGELTKVSDILNYSVGWPEGS</sequence>
<accession>A0A5U2F5S7</accession>
<feature type="domain" description="DUF4376" evidence="1">
    <location>
        <begin position="112"/>
        <end position="217"/>
    </location>
</feature>
<dbReference type="AlphaFoldDB" id="A0A5U2F5S7"/>
<dbReference type="InterPro" id="IPR025484">
    <property type="entry name" value="DUF4376"/>
</dbReference>
<dbReference type="Pfam" id="PF14301">
    <property type="entry name" value="DUF4376"/>
    <property type="match status" value="1"/>
</dbReference>
<gene>
    <name evidence="2" type="ORF">HX37_25170</name>
</gene>
<evidence type="ECO:0000313" key="2">
    <source>
        <dbReference type="EMBL" id="EBP0013948.1"/>
    </source>
</evidence>
<comment type="caution">
    <text evidence="2">The sequence shown here is derived from an EMBL/GenBank/DDBJ whole genome shotgun (WGS) entry which is preliminary data.</text>
</comment>